<feature type="non-terminal residue" evidence="2">
    <location>
        <position position="1"/>
    </location>
</feature>
<name>A0A484GNS1_SOUCH</name>
<feature type="non-terminal residue" evidence="2">
    <location>
        <position position="166"/>
    </location>
</feature>
<gene>
    <name evidence="2" type="ORF">DBR06_SOUSAS310220</name>
</gene>
<sequence>PKSSPASPDLVAVIGSTSAGCFRDRIRHLHLRAFRLAAVRETDGCGAVLGDPAPRPQPTSTGTPARQRARDWAGTGQQETRESAGEEGILSLWTRPASHISPQRTGKVTLLEEPCEPRIPDQDIEGGCEKSCAALALSSPVGDPSLAWKGLDPSQRAVSWSYVEAA</sequence>
<evidence type="ECO:0000256" key="1">
    <source>
        <dbReference type="SAM" id="MobiDB-lite"/>
    </source>
</evidence>
<dbReference type="AlphaFoldDB" id="A0A484GNS1"/>
<proteinExistence type="predicted"/>
<evidence type="ECO:0000313" key="3">
    <source>
        <dbReference type="Proteomes" id="UP000295264"/>
    </source>
</evidence>
<comment type="caution">
    <text evidence="2">The sequence shown here is derived from an EMBL/GenBank/DDBJ whole genome shotgun (WGS) entry which is preliminary data.</text>
</comment>
<organism evidence="2 3">
    <name type="scientific">Sousa chinensis</name>
    <name type="common">Indo-pacific humpbacked dolphin</name>
    <name type="synonym">Steno chinensis</name>
    <dbReference type="NCBI Taxonomy" id="103600"/>
    <lineage>
        <taxon>Eukaryota</taxon>
        <taxon>Metazoa</taxon>
        <taxon>Chordata</taxon>
        <taxon>Craniata</taxon>
        <taxon>Vertebrata</taxon>
        <taxon>Euteleostomi</taxon>
        <taxon>Mammalia</taxon>
        <taxon>Eutheria</taxon>
        <taxon>Laurasiatheria</taxon>
        <taxon>Artiodactyla</taxon>
        <taxon>Whippomorpha</taxon>
        <taxon>Cetacea</taxon>
        <taxon>Odontoceti</taxon>
        <taxon>Delphinidae</taxon>
        <taxon>Sousa</taxon>
    </lineage>
</organism>
<evidence type="ECO:0000313" key="2">
    <source>
        <dbReference type="EMBL" id="TEA36796.1"/>
    </source>
</evidence>
<dbReference type="Proteomes" id="UP000295264">
    <property type="component" value="Unassembled WGS sequence"/>
</dbReference>
<accession>A0A484GNS1</accession>
<dbReference type="EMBL" id="QWLN02005965">
    <property type="protein sequence ID" value="TEA36796.1"/>
    <property type="molecule type" value="Genomic_DNA"/>
</dbReference>
<reference evidence="2 3" key="1">
    <citation type="journal article" date="2018" name="Genomics">
        <title>Molecular footprints of inshore aquatic adaptation in Indo-Pacific humpback dolphin (Sousa chinensis).</title>
        <authorList>
            <person name="Ming Y."/>
            <person name="Jian J."/>
            <person name="Yu F."/>
            <person name="Yu X."/>
            <person name="Wang J."/>
            <person name="Liu W."/>
        </authorList>
    </citation>
    <scope>NUCLEOTIDE SEQUENCE [LARGE SCALE GENOMIC DNA]</scope>
    <source>
        <strain evidence="2">MY-2018</strain>
        <tissue evidence="2">Skin</tissue>
    </source>
</reference>
<keyword evidence="3" id="KW-1185">Reference proteome</keyword>
<protein>
    <submittedName>
        <fullName evidence="2">Uncharacterized protein</fullName>
    </submittedName>
</protein>
<feature type="region of interest" description="Disordered" evidence="1">
    <location>
        <begin position="47"/>
        <end position="86"/>
    </location>
</feature>